<dbReference type="OrthoDB" id="9801383at2"/>
<name>A0A4T0UR05_9NEIS</name>
<dbReference type="AlphaFoldDB" id="A0A4T0UR05"/>
<dbReference type="PANTHER" id="PTHR35399:SF2">
    <property type="entry name" value="DUF839 DOMAIN-CONTAINING PROTEIN"/>
    <property type="match status" value="1"/>
</dbReference>
<dbReference type="RefSeq" id="WP_136554075.1">
    <property type="nucleotide sequence ID" value="NZ_STGJ01000012.1"/>
</dbReference>
<dbReference type="InterPro" id="IPR008557">
    <property type="entry name" value="PhoX"/>
</dbReference>
<dbReference type="EMBL" id="STGJ01000012">
    <property type="protein sequence ID" value="TIC81147.1"/>
    <property type="molecule type" value="Genomic_DNA"/>
</dbReference>
<organism evidence="2 3">
    <name type="scientific">Crenobacter intestini</name>
    <dbReference type="NCBI Taxonomy" id="2563443"/>
    <lineage>
        <taxon>Bacteria</taxon>
        <taxon>Pseudomonadati</taxon>
        <taxon>Pseudomonadota</taxon>
        <taxon>Betaproteobacteria</taxon>
        <taxon>Neisseriales</taxon>
        <taxon>Neisseriaceae</taxon>
        <taxon>Crenobacter</taxon>
    </lineage>
</organism>
<evidence type="ECO:0000256" key="1">
    <source>
        <dbReference type="SAM" id="MobiDB-lite"/>
    </source>
</evidence>
<feature type="compositionally biased region" description="Basic and acidic residues" evidence="1">
    <location>
        <begin position="611"/>
        <end position="622"/>
    </location>
</feature>
<accession>A0A4T0UR05</accession>
<sequence>MSDSYKIKHHGVDDTTNPSAAPALSDILAARLSRRDLMRSSAAAGIAGASLSLIPTLAEAAQAPSAARPAKLGFTAIPFSSADRVVVPEGYSAEVLYAWGDAVGLKGNSPAFRADASNSAAEQAAQAGMHHDGMAFFPLPQGARASKHGLLAINHEYTDDGLLHSDGMKTWNGEKVLKAQAAVGVSVIEVEDAGKGRGWRVVRPSKYARRITANTPIGIGGPARGHALMKTEADSLGVEILGTLNNCANGKTPWGTYLTCEENFDGYFVNESGTLSDNEKRYGIKNKDAGYKWAWEDFRFDLQINPNEANRFGWVVEIDPYDPKSKPVKRTALGRFKHEGATVTLAPDGRAVVYMGDDQRFEYIYKFVSKGRFQAGNAKANSRLLDEGTLYVARFDADGSGQWLPLVHGQNGVDASRGFADQGEVVIKARLAADVVGATKMDRPEWIAVNPKVPGEVYCTLTNNSERGGEGKPGVDAANPRADNKFGHIIRWHEAGGNAAATAFKWDLFALAGRPDAKSDAHKGALKGDAFGSPDGLAFDAQGVLWVQTDVSTSTVNMKEYAGMGNNQMLAVVPQTGEFRRFLTGPNGCEITGISFTPDSRTMFINIQHPGEPENERSDPAKPKAISSWPDGDAGGRPRSATVVIRKLDGGVIGS</sequence>
<gene>
    <name evidence="2" type="ORF">E5K04_11190</name>
</gene>
<reference evidence="2 3" key="1">
    <citation type="submission" date="2019-04" db="EMBL/GenBank/DDBJ databases">
        <title>Crenobacter sp. nov.</title>
        <authorList>
            <person name="Shi S."/>
        </authorList>
    </citation>
    <scope>NUCLEOTIDE SEQUENCE [LARGE SCALE GENOMIC DNA]</scope>
    <source>
        <strain evidence="2 3">GY 70310</strain>
    </source>
</reference>
<comment type="caution">
    <text evidence="2">The sequence shown here is derived from an EMBL/GenBank/DDBJ whole genome shotgun (WGS) entry which is preliminary data.</text>
</comment>
<evidence type="ECO:0000313" key="3">
    <source>
        <dbReference type="Proteomes" id="UP000308891"/>
    </source>
</evidence>
<dbReference type="SUPFAM" id="SSF63829">
    <property type="entry name" value="Calcium-dependent phosphotriesterase"/>
    <property type="match status" value="1"/>
</dbReference>
<protein>
    <submittedName>
        <fullName evidence="2">PhoX family phosphatase</fullName>
    </submittedName>
</protein>
<keyword evidence="3" id="KW-1185">Reference proteome</keyword>
<feature type="region of interest" description="Disordered" evidence="1">
    <location>
        <begin position="607"/>
        <end position="640"/>
    </location>
</feature>
<proteinExistence type="predicted"/>
<dbReference type="PROSITE" id="PS51318">
    <property type="entry name" value="TAT"/>
    <property type="match status" value="1"/>
</dbReference>
<dbReference type="InterPro" id="IPR006311">
    <property type="entry name" value="TAT_signal"/>
</dbReference>
<dbReference type="Pfam" id="PF05787">
    <property type="entry name" value="PhoX"/>
    <property type="match status" value="1"/>
</dbReference>
<evidence type="ECO:0000313" key="2">
    <source>
        <dbReference type="EMBL" id="TIC81147.1"/>
    </source>
</evidence>
<dbReference type="Proteomes" id="UP000308891">
    <property type="component" value="Unassembled WGS sequence"/>
</dbReference>
<dbReference type="PANTHER" id="PTHR35399">
    <property type="entry name" value="SLR8030 PROTEIN"/>
    <property type="match status" value="1"/>
</dbReference>